<evidence type="ECO:0000313" key="2">
    <source>
        <dbReference type="Proteomes" id="UP000295507"/>
    </source>
</evidence>
<dbReference type="Proteomes" id="UP000295507">
    <property type="component" value="Unassembled WGS sequence"/>
</dbReference>
<name>A0A4R3RGH5_9HYPH</name>
<gene>
    <name evidence="1" type="ORF">EV129_11512</name>
</gene>
<protein>
    <submittedName>
        <fullName evidence="1">Uncharacterized protein</fullName>
    </submittedName>
</protein>
<reference evidence="1 2" key="1">
    <citation type="submission" date="2019-03" db="EMBL/GenBank/DDBJ databases">
        <title>Genomic Encyclopedia of Type Strains, Phase IV (KMG-V): Genome sequencing to study the core and pangenomes of soil and plant-associated prokaryotes.</title>
        <authorList>
            <person name="Whitman W."/>
        </authorList>
    </citation>
    <scope>NUCLEOTIDE SEQUENCE [LARGE SCALE GENOMIC DNA]</scope>
    <source>
        <strain evidence="1 2">IE4868</strain>
    </source>
</reference>
<proteinExistence type="predicted"/>
<organism evidence="1 2">
    <name type="scientific">Rhizobium azibense</name>
    <dbReference type="NCBI Taxonomy" id="1136135"/>
    <lineage>
        <taxon>Bacteria</taxon>
        <taxon>Pseudomonadati</taxon>
        <taxon>Pseudomonadota</taxon>
        <taxon>Alphaproteobacteria</taxon>
        <taxon>Hyphomicrobiales</taxon>
        <taxon>Rhizobiaceae</taxon>
        <taxon>Rhizobium/Agrobacterium group</taxon>
        <taxon>Rhizobium</taxon>
    </lineage>
</organism>
<comment type="caution">
    <text evidence="1">The sequence shown here is derived from an EMBL/GenBank/DDBJ whole genome shotgun (WGS) entry which is preliminary data.</text>
</comment>
<dbReference type="RefSeq" id="WP_132553057.1">
    <property type="nucleotide sequence ID" value="NZ_SMBK01000015.1"/>
</dbReference>
<evidence type="ECO:0000313" key="1">
    <source>
        <dbReference type="EMBL" id="TCU33507.1"/>
    </source>
</evidence>
<sequence length="324" mass="36307">MPTISEIDELPSILSDPDLKYLAKKNQGGKNQRDGYSFELAYATYQFGKLLGRIREGGVNASSLWIALQVSCFIDDVVVGLRDGILWIEAKRGDVTWRTGEESRRIEDNFVAQMNADRKTGRFRGKNNMYCLVVGSERRAKLLRDALPDTFQGSHSMVVAFTEGLPDQIDISGGSLVATVMRKLLPENVSRYRYDPENPSPLELEDLRTCVNDILALVHQLPSGEVNMIADLLPQIDSECRNVRWRPKPPKLAEDVRDILKNVEGLTVVSSNGRVKYELDDGPEGTLSCILGTESGRRFEQAVRDANPKYLNEVLTIFRENSNG</sequence>
<dbReference type="EMBL" id="SMBK01000015">
    <property type="protein sequence ID" value="TCU33507.1"/>
    <property type="molecule type" value="Genomic_DNA"/>
</dbReference>
<dbReference type="AlphaFoldDB" id="A0A4R3RGH5"/>
<accession>A0A4R3RGH5</accession>